<gene>
    <name evidence="5" type="ORF">SAMN06265361_1054</name>
</gene>
<dbReference type="AlphaFoldDB" id="A0AA46AG58"/>
<dbReference type="InterPro" id="IPR050214">
    <property type="entry name" value="Cys_Synth/Cystath_Beta-Synth"/>
</dbReference>
<dbReference type="InterPro" id="IPR001926">
    <property type="entry name" value="TrpB-like_PALP"/>
</dbReference>
<evidence type="ECO:0000256" key="3">
    <source>
        <dbReference type="ARBA" id="ARBA00022898"/>
    </source>
</evidence>
<dbReference type="PROSITE" id="PS00901">
    <property type="entry name" value="CYS_SYNTHASE"/>
    <property type="match status" value="1"/>
</dbReference>
<reference evidence="5" key="1">
    <citation type="submission" date="2017-05" db="EMBL/GenBank/DDBJ databases">
        <authorList>
            <person name="Varghese N."/>
            <person name="Submissions S."/>
        </authorList>
    </citation>
    <scope>NUCLEOTIDE SEQUENCE</scope>
    <source>
        <strain evidence="5">DSM 45262</strain>
    </source>
</reference>
<dbReference type="InterPro" id="IPR001216">
    <property type="entry name" value="P-phosphate_BS"/>
</dbReference>
<comment type="caution">
    <text evidence="5">The sequence shown here is derived from an EMBL/GenBank/DDBJ whole genome shotgun (WGS) entry which is preliminary data.</text>
</comment>
<dbReference type="InterPro" id="IPR036052">
    <property type="entry name" value="TrpB-like_PALP_sf"/>
</dbReference>
<dbReference type="Gene3D" id="3.40.50.1100">
    <property type="match status" value="2"/>
</dbReference>
<dbReference type="EMBL" id="FXTU01000005">
    <property type="protein sequence ID" value="SMP24785.1"/>
    <property type="molecule type" value="Genomic_DNA"/>
</dbReference>
<dbReference type="FunFam" id="3.40.50.1100:FF:000003">
    <property type="entry name" value="Cystathionine beta-synthase"/>
    <property type="match status" value="1"/>
</dbReference>
<dbReference type="SUPFAM" id="SSF53686">
    <property type="entry name" value="Tryptophan synthase beta subunit-like PLP-dependent enzymes"/>
    <property type="match status" value="1"/>
</dbReference>
<dbReference type="GO" id="GO:0006535">
    <property type="term" value="P:cysteine biosynthetic process from serine"/>
    <property type="evidence" value="ECO:0007669"/>
    <property type="project" value="InterPro"/>
</dbReference>
<evidence type="ECO:0000259" key="4">
    <source>
        <dbReference type="Pfam" id="PF00291"/>
    </source>
</evidence>
<evidence type="ECO:0000256" key="2">
    <source>
        <dbReference type="ARBA" id="ARBA00007103"/>
    </source>
</evidence>
<dbReference type="CDD" id="cd01561">
    <property type="entry name" value="CBS_like"/>
    <property type="match status" value="1"/>
</dbReference>
<organism evidence="5 6">
    <name type="scientific">Laceyella tengchongensis</name>
    <dbReference type="NCBI Taxonomy" id="574699"/>
    <lineage>
        <taxon>Bacteria</taxon>
        <taxon>Bacillati</taxon>
        <taxon>Bacillota</taxon>
        <taxon>Bacilli</taxon>
        <taxon>Bacillales</taxon>
        <taxon>Thermoactinomycetaceae</taxon>
        <taxon>Laceyella</taxon>
    </lineage>
</organism>
<dbReference type="RefSeq" id="WP_102991157.1">
    <property type="nucleotide sequence ID" value="NZ_FXTU01000005.1"/>
</dbReference>
<dbReference type="PANTHER" id="PTHR10314">
    <property type="entry name" value="CYSTATHIONINE BETA-SYNTHASE"/>
    <property type="match status" value="1"/>
</dbReference>
<comment type="cofactor">
    <cofactor evidence="1">
        <name>pyridoxal 5'-phosphate</name>
        <dbReference type="ChEBI" id="CHEBI:597326"/>
    </cofactor>
</comment>
<protein>
    <submittedName>
        <fullName evidence="5">Cystathionine beta-synthase</fullName>
    </submittedName>
</protein>
<dbReference type="Pfam" id="PF00291">
    <property type="entry name" value="PALP"/>
    <property type="match status" value="1"/>
</dbReference>
<name>A0AA46AG58_9BACL</name>
<dbReference type="GO" id="GO:0016765">
    <property type="term" value="F:transferase activity, transferring alkyl or aryl (other than methyl) groups"/>
    <property type="evidence" value="ECO:0007669"/>
    <property type="project" value="UniProtKB-ARBA"/>
</dbReference>
<accession>A0AA46AG58</accession>
<dbReference type="Proteomes" id="UP001157946">
    <property type="component" value="Unassembled WGS sequence"/>
</dbReference>
<feature type="domain" description="Tryptophan synthase beta chain-like PALP" evidence="4">
    <location>
        <begin position="7"/>
        <end position="291"/>
    </location>
</feature>
<keyword evidence="6" id="KW-1185">Reference proteome</keyword>
<keyword evidence="3" id="KW-0663">Pyridoxal phosphate</keyword>
<evidence type="ECO:0000313" key="5">
    <source>
        <dbReference type="EMBL" id="SMP24785.1"/>
    </source>
</evidence>
<evidence type="ECO:0000313" key="6">
    <source>
        <dbReference type="Proteomes" id="UP001157946"/>
    </source>
</evidence>
<sequence>MIFEGIESFLGNTPMMRISRLFRDLNVFAKLEYLNPTFSIKDRPAYYMIQEAVRKKKIHPGNTVIAATSGNTGLGLCLACKINQLNLICTVFDSVSIEKIALLKSYGAHVVVCDSDVPSDEEGGYVWVAKSLSQEIKNSVLIDQFVDINNPLAHYQTTGPELYEQLRGKIDYFFSTIGTGGTISGIGRYLKEKNPSIKVIGVEPEGGIYRDTFLQKTPLYSDHLIHSISDNFISQNMDFSVVDDIISVKDIDSFRLCYELLDREQICAGTSSGCVLAGIKKFFERTEVINPEPIITTVLPDCGLKYIDTLFNPDYLEQHDIRLDGKSDDELRQQIAKTIAQFPKKVEIA</sequence>
<evidence type="ECO:0000256" key="1">
    <source>
        <dbReference type="ARBA" id="ARBA00001933"/>
    </source>
</evidence>
<comment type="similarity">
    <text evidence="2">Belongs to the cysteine synthase/cystathionine beta-synthase family.</text>
</comment>
<proteinExistence type="inferred from homology"/>